<feature type="compositionally biased region" description="Polar residues" evidence="2">
    <location>
        <begin position="1227"/>
        <end position="1271"/>
    </location>
</feature>
<feature type="region of interest" description="Disordered" evidence="2">
    <location>
        <begin position="1"/>
        <end position="96"/>
    </location>
</feature>
<feature type="compositionally biased region" description="Polar residues" evidence="2">
    <location>
        <begin position="1177"/>
        <end position="1210"/>
    </location>
</feature>
<feature type="compositionally biased region" description="Basic and acidic residues" evidence="2">
    <location>
        <begin position="419"/>
        <end position="433"/>
    </location>
</feature>
<organism evidence="4 5">
    <name type="scientific">Triangularia verruculosa</name>
    <dbReference type="NCBI Taxonomy" id="2587418"/>
    <lineage>
        <taxon>Eukaryota</taxon>
        <taxon>Fungi</taxon>
        <taxon>Dikarya</taxon>
        <taxon>Ascomycota</taxon>
        <taxon>Pezizomycotina</taxon>
        <taxon>Sordariomycetes</taxon>
        <taxon>Sordariomycetidae</taxon>
        <taxon>Sordariales</taxon>
        <taxon>Podosporaceae</taxon>
        <taxon>Triangularia</taxon>
    </lineage>
</organism>
<keyword evidence="1" id="KW-0175">Coiled coil</keyword>
<feature type="coiled-coil region" evidence="1">
    <location>
        <begin position="191"/>
        <end position="236"/>
    </location>
</feature>
<gene>
    <name evidence="4" type="ORF">QBC40DRAFT_285657</name>
</gene>
<feature type="region of interest" description="Disordered" evidence="2">
    <location>
        <begin position="677"/>
        <end position="710"/>
    </location>
</feature>
<feature type="compositionally biased region" description="Acidic residues" evidence="2">
    <location>
        <begin position="468"/>
        <end position="479"/>
    </location>
</feature>
<feature type="domain" description="AAA+ ATPase" evidence="3">
    <location>
        <begin position="890"/>
        <end position="1017"/>
    </location>
</feature>
<feature type="region of interest" description="Disordered" evidence="2">
    <location>
        <begin position="1177"/>
        <end position="1348"/>
    </location>
</feature>
<dbReference type="SMART" id="SM00382">
    <property type="entry name" value="AAA"/>
    <property type="match status" value="1"/>
</dbReference>
<dbReference type="PANTHER" id="PTHR46411">
    <property type="entry name" value="FAMILY ATPASE, PUTATIVE-RELATED"/>
    <property type="match status" value="1"/>
</dbReference>
<dbReference type="InterPro" id="IPR056599">
    <property type="entry name" value="AAA_lid_fung"/>
</dbReference>
<dbReference type="PANTHER" id="PTHR46411:SF2">
    <property type="entry name" value="AAA+ ATPASE DOMAIN-CONTAINING PROTEIN"/>
    <property type="match status" value="1"/>
</dbReference>
<evidence type="ECO:0000313" key="4">
    <source>
        <dbReference type="EMBL" id="KAK4197400.1"/>
    </source>
</evidence>
<dbReference type="Proteomes" id="UP001303160">
    <property type="component" value="Unassembled WGS sequence"/>
</dbReference>
<dbReference type="Pfam" id="PF23232">
    <property type="entry name" value="AAA_lid_13"/>
    <property type="match status" value="1"/>
</dbReference>
<dbReference type="EMBL" id="MU863964">
    <property type="protein sequence ID" value="KAK4197400.1"/>
    <property type="molecule type" value="Genomic_DNA"/>
</dbReference>
<feature type="compositionally biased region" description="Basic and acidic residues" evidence="2">
    <location>
        <begin position="677"/>
        <end position="692"/>
    </location>
</feature>
<dbReference type="GO" id="GO:0016887">
    <property type="term" value="F:ATP hydrolysis activity"/>
    <property type="evidence" value="ECO:0007669"/>
    <property type="project" value="InterPro"/>
</dbReference>
<keyword evidence="5" id="KW-1185">Reference proteome</keyword>
<protein>
    <recommendedName>
        <fullName evidence="3">AAA+ ATPase domain-containing protein</fullName>
    </recommendedName>
</protein>
<feature type="coiled-coil region" evidence="1">
    <location>
        <begin position="102"/>
        <end position="129"/>
    </location>
</feature>
<evidence type="ECO:0000313" key="5">
    <source>
        <dbReference type="Proteomes" id="UP001303160"/>
    </source>
</evidence>
<dbReference type="InterPro" id="IPR003959">
    <property type="entry name" value="ATPase_AAA_core"/>
</dbReference>
<accession>A0AAN6XB77</accession>
<sequence>MSEPSSPKDQKASDLTSSSAALKLDNTAESAAQAEVSVPVAAVTPPNPNSWTPDILETEITQQLPANDEKSRTDSNVDSSDEPSGGGCAPPPAPSVFDNQLLRELQAQVADLQQQAVLERRTREQLEEKLMTFTFPVLSTPFGFESRSEQIGCENGLQHHRHLMREESEGSPLISYLDGAITAYETGLERLRQEEQRMVALLESKTRLEHERNSKEQEWQVERAALIKKVQELQDLQKLHPTADAATTIDQSKEVGPTLAQTSPTYETAQLNRVSWEVFKLAARAGEYVIDVLMEEPVVSFDLSQHWWWQLRRAKQGRLKTTREKAKLQLGSVSTAKQSPSAQKNLPERIRIHSKHIIKILYGILGNSFSKSIDNGPVVMVRPYKALTYHNIAIHQKLSELERRFGPKGVEDDSSAPTVEKDGKDTPVNKDSEETSTVKALEDAANQSSPVGDGEDALGSPREKPETNEPDQSTEEDELTSSTVAYEHFKCLVEFMDGDIQKRIDYLHSDRCRTVVFQDLWYLFKPGDEVIEQSRRQAYRVIAVTSSGHKVLPPWRASWDKKSKEADDTPVLLKCAFIDFDGKRLGPRTREIRIARFDGEKAITALEVLPLRFAEAKERAADSSFRQKLLKRGRMFVDVTGFKHMHYSGVTLDTREEVDSHVVVDFEEAFAAKDRALSSDYEREQPERDSSMERPQLQEDVINPQDKSEPVDDEKCGAACCLGENVHGDQYVEKIRNQEYLASLIPDNRELEPPLSIYPRALREINLKENAIPEEDLVIMSYKVFGFILRSRKWAQLDLTYLKSPETGFEYFPAGLDTGPGEDEHAKLKGVQSDTKTTATVVNKKPKTAFDELVLPKGHKEMVLSLIAQHFRDKESKETQQVDIVAGKGKGLIILLHGAPGVGKTTTAEGVAEMFRRPLFQITCGDLGTTAPEVEAALETHFTLASRWGCVLLLDEADVFLAARSKQDFKRNGLVSVFLRVLEYYTGILFLTTNRVGDFDEAFTSRIHISLYYPQLDLESTKAIFELNFKLIERRFQQRQRRIGIDRDGILKFALTYFEQNSTRKWNGRQIRNACQTALALAEFRAQGGSYERVENADAVVELKVEDLQTVATAYLQFMHYLDKVHGMDAEKLAKQFALRARELDLIKGWSLDGDYGRDGSRRPDDIDLRQPYFSAPQMQQPGMSYSTPQSFPKAPGSSTSQGFPTTQGYPQAHGFSAAHGFPMSPGFQTPQNTFVQRSTTPTGFSRMQQQYNSPSNLPSTRMTPSPVSHASQHEQHLSPGYQPGFQAPYGASSSYSVASQQQHVHPEHEQAPRAHPQNAQSAQSGGQPQQTGQASAPPINLWNQMQG</sequence>
<evidence type="ECO:0000256" key="2">
    <source>
        <dbReference type="SAM" id="MobiDB-lite"/>
    </source>
</evidence>
<feature type="compositionally biased region" description="Low complexity" evidence="2">
    <location>
        <begin position="1292"/>
        <end position="1304"/>
    </location>
</feature>
<dbReference type="SUPFAM" id="SSF52540">
    <property type="entry name" value="P-loop containing nucleoside triphosphate hydrolases"/>
    <property type="match status" value="1"/>
</dbReference>
<dbReference type="Gene3D" id="3.40.50.300">
    <property type="entry name" value="P-loop containing nucleotide triphosphate hydrolases"/>
    <property type="match status" value="1"/>
</dbReference>
<name>A0AAN6XB77_9PEZI</name>
<evidence type="ECO:0000256" key="1">
    <source>
        <dbReference type="SAM" id="Coils"/>
    </source>
</evidence>
<feature type="compositionally biased region" description="Basic and acidic residues" evidence="2">
    <location>
        <begin position="1"/>
        <end position="12"/>
    </location>
</feature>
<dbReference type="InterPro" id="IPR027417">
    <property type="entry name" value="P-loop_NTPase"/>
</dbReference>
<comment type="caution">
    <text evidence="4">The sequence shown here is derived from an EMBL/GenBank/DDBJ whole genome shotgun (WGS) entry which is preliminary data.</text>
</comment>
<dbReference type="InterPro" id="IPR003593">
    <property type="entry name" value="AAA+_ATPase"/>
</dbReference>
<reference evidence="4" key="2">
    <citation type="submission" date="2023-05" db="EMBL/GenBank/DDBJ databases">
        <authorList>
            <consortium name="Lawrence Berkeley National Laboratory"/>
            <person name="Steindorff A."/>
            <person name="Hensen N."/>
            <person name="Bonometti L."/>
            <person name="Westerberg I."/>
            <person name="Brannstrom I.O."/>
            <person name="Guillou S."/>
            <person name="Cros-Aarteil S."/>
            <person name="Calhoun S."/>
            <person name="Haridas S."/>
            <person name="Kuo A."/>
            <person name="Mondo S."/>
            <person name="Pangilinan J."/>
            <person name="Riley R."/>
            <person name="Labutti K."/>
            <person name="Andreopoulos B."/>
            <person name="Lipzen A."/>
            <person name="Chen C."/>
            <person name="Yanf M."/>
            <person name="Daum C."/>
            <person name="Ng V."/>
            <person name="Clum A."/>
            <person name="Ohm R."/>
            <person name="Martin F."/>
            <person name="Silar P."/>
            <person name="Natvig D."/>
            <person name="Lalanne C."/>
            <person name="Gautier V."/>
            <person name="Ament-Velasquez S.L."/>
            <person name="Kruys A."/>
            <person name="Hutchinson M.I."/>
            <person name="Powell A.J."/>
            <person name="Barry K."/>
            <person name="Miller A.N."/>
            <person name="Grigoriev I.V."/>
            <person name="Debuchy R."/>
            <person name="Gladieux P."/>
            <person name="Thoren M.H."/>
            <person name="Johannesson H."/>
        </authorList>
    </citation>
    <scope>NUCLEOTIDE SEQUENCE</scope>
    <source>
        <strain evidence="4">CBS 315.58</strain>
    </source>
</reference>
<dbReference type="InterPro" id="IPR054289">
    <property type="entry name" value="DUF7025"/>
</dbReference>
<dbReference type="Pfam" id="PF00004">
    <property type="entry name" value="AAA"/>
    <property type="match status" value="1"/>
</dbReference>
<proteinExistence type="predicted"/>
<dbReference type="CDD" id="cd19481">
    <property type="entry name" value="RecA-like_protease"/>
    <property type="match status" value="1"/>
</dbReference>
<dbReference type="GO" id="GO:0005524">
    <property type="term" value="F:ATP binding"/>
    <property type="evidence" value="ECO:0007669"/>
    <property type="project" value="InterPro"/>
</dbReference>
<feature type="compositionally biased region" description="Low complexity" evidence="2">
    <location>
        <begin position="1317"/>
        <end position="1339"/>
    </location>
</feature>
<evidence type="ECO:0000259" key="3">
    <source>
        <dbReference type="SMART" id="SM00382"/>
    </source>
</evidence>
<reference evidence="4" key="1">
    <citation type="journal article" date="2023" name="Mol. Phylogenet. Evol.">
        <title>Genome-scale phylogeny and comparative genomics of the fungal order Sordariales.</title>
        <authorList>
            <person name="Hensen N."/>
            <person name="Bonometti L."/>
            <person name="Westerberg I."/>
            <person name="Brannstrom I.O."/>
            <person name="Guillou S."/>
            <person name="Cros-Aarteil S."/>
            <person name="Calhoun S."/>
            <person name="Haridas S."/>
            <person name="Kuo A."/>
            <person name="Mondo S."/>
            <person name="Pangilinan J."/>
            <person name="Riley R."/>
            <person name="LaButti K."/>
            <person name="Andreopoulos B."/>
            <person name="Lipzen A."/>
            <person name="Chen C."/>
            <person name="Yan M."/>
            <person name="Daum C."/>
            <person name="Ng V."/>
            <person name="Clum A."/>
            <person name="Steindorff A."/>
            <person name="Ohm R.A."/>
            <person name="Martin F."/>
            <person name="Silar P."/>
            <person name="Natvig D.O."/>
            <person name="Lalanne C."/>
            <person name="Gautier V."/>
            <person name="Ament-Velasquez S.L."/>
            <person name="Kruys A."/>
            <person name="Hutchinson M.I."/>
            <person name="Powell A.J."/>
            <person name="Barry K."/>
            <person name="Miller A.N."/>
            <person name="Grigoriev I.V."/>
            <person name="Debuchy R."/>
            <person name="Gladieux P."/>
            <person name="Hiltunen Thoren M."/>
            <person name="Johannesson H."/>
        </authorList>
    </citation>
    <scope>NUCLEOTIDE SEQUENCE</scope>
    <source>
        <strain evidence="4">CBS 315.58</strain>
    </source>
</reference>
<dbReference type="Pfam" id="PF22942">
    <property type="entry name" value="DUF7025"/>
    <property type="match status" value="1"/>
</dbReference>
<feature type="region of interest" description="Disordered" evidence="2">
    <location>
        <begin position="405"/>
        <end position="480"/>
    </location>
</feature>